<evidence type="ECO:0000256" key="7">
    <source>
        <dbReference type="ARBA" id="ARBA00023136"/>
    </source>
</evidence>
<keyword evidence="5" id="KW-0067">ATP-binding</keyword>
<dbReference type="PROSITE" id="PS00211">
    <property type="entry name" value="ABC_TRANSPORTER_1"/>
    <property type="match status" value="1"/>
</dbReference>
<dbReference type="InterPro" id="IPR027417">
    <property type="entry name" value="P-loop_NTPase"/>
</dbReference>
<dbReference type="Pfam" id="PF00005">
    <property type="entry name" value="ABC_tran"/>
    <property type="match status" value="1"/>
</dbReference>
<evidence type="ECO:0000259" key="8">
    <source>
        <dbReference type="PROSITE" id="PS50893"/>
    </source>
</evidence>
<proteinExistence type="inferred from homology"/>
<evidence type="ECO:0000313" key="9">
    <source>
        <dbReference type="EMBL" id="EKF61168.1"/>
    </source>
</evidence>
<evidence type="ECO:0000256" key="2">
    <source>
        <dbReference type="ARBA" id="ARBA00022448"/>
    </source>
</evidence>
<evidence type="ECO:0000256" key="4">
    <source>
        <dbReference type="ARBA" id="ARBA00022748"/>
    </source>
</evidence>
<dbReference type="InterPro" id="IPR005895">
    <property type="entry name" value="ABC_transptr_haem_export_CcmA"/>
</dbReference>
<dbReference type="InterPro" id="IPR003593">
    <property type="entry name" value="AAA+_ATPase"/>
</dbReference>
<feature type="domain" description="ABC transporter" evidence="8">
    <location>
        <begin position="15"/>
        <end position="225"/>
    </location>
</feature>
<evidence type="ECO:0000313" key="10">
    <source>
        <dbReference type="Proteomes" id="UP000007123"/>
    </source>
</evidence>
<gene>
    <name evidence="9" type="ORF">QWE_01325</name>
</gene>
<keyword evidence="4" id="KW-0201">Cytochrome c-type biogenesis</keyword>
<dbReference type="GO" id="GO:0022857">
    <property type="term" value="F:transmembrane transporter activity"/>
    <property type="evidence" value="ECO:0007669"/>
    <property type="project" value="InterPro"/>
</dbReference>
<keyword evidence="7" id="KW-0472">Membrane</keyword>
<evidence type="ECO:0000256" key="6">
    <source>
        <dbReference type="ARBA" id="ARBA00022967"/>
    </source>
</evidence>
<keyword evidence="6" id="KW-1278">Translocase</keyword>
<accession>K2PJS9</accession>
<comment type="similarity">
    <text evidence="1">Belongs to the ABC transporter superfamily.</text>
</comment>
<dbReference type="PROSITE" id="PS50893">
    <property type="entry name" value="ABC_TRANSPORTER_2"/>
    <property type="match status" value="1"/>
</dbReference>
<dbReference type="eggNOG" id="COG4133">
    <property type="taxonomic scope" value="Bacteria"/>
</dbReference>
<organism evidence="9 10">
    <name type="scientific">Agrobacterium albertimagni AOL15</name>
    <dbReference type="NCBI Taxonomy" id="1156935"/>
    <lineage>
        <taxon>Bacteria</taxon>
        <taxon>Pseudomonadati</taxon>
        <taxon>Pseudomonadota</taxon>
        <taxon>Alphaproteobacteria</taxon>
        <taxon>Hyphomicrobiales</taxon>
        <taxon>Rhizobiaceae</taxon>
        <taxon>Rhizobium/Agrobacterium group</taxon>
        <taxon>Agrobacterium</taxon>
    </lineage>
</organism>
<evidence type="ECO:0000256" key="3">
    <source>
        <dbReference type="ARBA" id="ARBA00022741"/>
    </source>
</evidence>
<dbReference type="InterPro" id="IPR017871">
    <property type="entry name" value="ABC_transporter-like_CS"/>
</dbReference>
<name>K2PJS9_9HYPH</name>
<dbReference type="InterPro" id="IPR003439">
    <property type="entry name" value="ABC_transporter-like_ATP-bd"/>
</dbReference>
<dbReference type="EMBL" id="ALJF01000002">
    <property type="protein sequence ID" value="EKF61168.1"/>
    <property type="molecule type" value="Genomic_DNA"/>
</dbReference>
<dbReference type="Gene3D" id="3.40.50.300">
    <property type="entry name" value="P-loop containing nucleotide triphosphate hydrolases"/>
    <property type="match status" value="1"/>
</dbReference>
<dbReference type="SUPFAM" id="SSF52540">
    <property type="entry name" value="P-loop containing nucleoside triphosphate hydrolases"/>
    <property type="match status" value="1"/>
</dbReference>
<dbReference type="GO" id="GO:0005524">
    <property type="term" value="F:ATP binding"/>
    <property type="evidence" value="ECO:0007669"/>
    <property type="project" value="UniProtKB-KW"/>
</dbReference>
<dbReference type="NCBIfam" id="TIGR01189">
    <property type="entry name" value="ccmA"/>
    <property type="match status" value="1"/>
</dbReference>
<keyword evidence="10" id="KW-1185">Reference proteome</keyword>
<comment type="caution">
    <text evidence="9">The sequence shown here is derived from an EMBL/GenBank/DDBJ whole genome shotgun (WGS) entry which is preliminary data.</text>
</comment>
<keyword evidence="2" id="KW-0813">Transport</keyword>
<keyword evidence="3" id="KW-0547">Nucleotide-binding</keyword>
<dbReference type="STRING" id="1156935.QWE_01325"/>
<dbReference type="Proteomes" id="UP000007123">
    <property type="component" value="Unassembled WGS sequence"/>
</dbReference>
<sequence>MRQASSCQKATMIRLEAENLSARRGEDLIFVNVSFKLAPGEAMVLTGRNGSGKSTLLRVIAGLLRSETGRAVCVSDADGEARPAGEFSHYLGHRNGMKRELTVAENLAFWKSFLGDIGGGVGLSVEEAAAAVDLSGITHLPYGYLSAGQQRRFAMARLLVAHRPVWILDEPTAALDRKADAMFEGLVRRHREAGGIALAATHQPLGMDGAQTLEMLGFDGVELEYSA</sequence>
<dbReference type="PANTHER" id="PTHR43499:SF1">
    <property type="entry name" value="ABC TRANSPORTER I FAMILY MEMBER 1"/>
    <property type="match status" value="1"/>
</dbReference>
<dbReference type="GO" id="GO:0016887">
    <property type="term" value="F:ATP hydrolysis activity"/>
    <property type="evidence" value="ECO:0007669"/>
    <property type="project" value="InterPro"/>
</dbReference>
<dbReference type="AlphaFoldDB" id="K2PJS9"/>
<evidence type="ECO:0000256" key="1">
    <source>
        <dbReference type="ARBA" id="ARBA00005417"/>
    </source>
</evidence>
<reference evidence="9 10" key="1">
    <citation type="journal article" date="2012" name="J. Bacteriol.">
        <title>Draft Genome Sequence of Agrobacterium albertimagni Strain AOL15.</title>
        <authorList>
            <person name="Trimble W.L."/>
            <person name="Phung le T."/>
            <person name="Meyer F."/>
            <person name="Gilbert J.A."/>
            <person name="Silver S."/>
        </authorList>
    </citation>
    <scope>NUCLEOTIDE SEQUENCE [LARGE SCALE GENOMIC DNA]</scope>
    <source>
        <strain evidence="9 10">AOL15</strain>
    </source>
</reference>
<protein>
    <submittedName>
        <fullName evidence="9">Cytochrome c biogenesis protein CcmA</fullName>
    </submittedName>
</protein>
<dbReference type="PATRIC" id="fig|1156935.5.peg.268"/>
<dbReference type="PANTHER" id="PTHR43499">
    <property type="entry name" value="ABC TRANSPORTER I FAMILY MEMBER 1"/>
    <property type="match status" value="1"/>
</dbReference>
<dbReference type="SMART" id="SM00382">
    <property type="entry name" value="AAA"/>
    <property type="match status" value="1"/>
</dbReference>
<dbReference type="GO" id="GO:0017004">
    <property type="term" value="P:cytochrome complex assembly"/>
    <property type="evidence" value="ECO:0007669"/>
    <property type="project" value="UniProtKB-KW"/>
</dbReference>
<evidence type="ECO:0000256" key="5">
    <source>
        <dbReference type="ARBA" id="ARBA00022840"/>
    </source>
</evidence>